<dbReference type="EMBL" id="VZPS01000009">
    <property type="protein sequence ID" value="KAB0484705.1"/>
    <property type="molecule type" value="Genomic_DNA"/>
</dbReference>
<evidence type="ECO:0008006" key="7">
    <source>
        <dbReference type="Google" id="ProtNLM"/>
    </source>
</evidence>
<reference evidence="2" key="2">
    <citation type="submission" date="2017-01" db="EMBL/GenBank/DDBJ databases">
        <authorList>
            <person name="Mah S.A."/>
            <person name="Swanson W.J."/>
            <person name="Moy G.W."/>
            <person name="Vacquier V.D."/>
        </authorList>
    </citation>
    <scope>NUCLEOTIDE SEQUENCE [LARGE SCALE GENOMIC DNA]</scope>
    <source>
        <strain evidence="2">MT1</strain>
    </source>
</reference>
<organism evidence="3 5">
    <name type="scientific">Pseudomonas reinekei</name>
    <dbReference type="NCBI Taxonomy" id="395598"/>
    <lineage>
        <taxon>Bacteria</taxon>
        <taxon>Pseudomonadati</taxon>
        <taxon>Pseudomonadota</taxon>
        <taxon>Gammaproteobacteria</taxon>
        <taxon>Pseudomonadales</taxon>
        <taxon>Pseudomonadaceae</taxon>
        <taxon>Pseudomonas</taxon>
    </lineage>
</organism>
<reference evidence="1 6" key="4">
    <citation type="submission" date="2019-09" db="EMBL/GenBank/DDBJ databases">
        <title>Draft genome sequences of 48 bacterial type strains from the CCUG.</title>
        <authorList>
            <person name="Tunovic T."/>
            <person name="Pineiro-Iglesias B."/>
            <person name="Unosson C."/>
            <person name="Inganas E."/>
            <person name="Ohlen M."/>
            <person name="Cardew S."/>
            <person name="Jensie-Markopoulos S."/>
            <person name="Salva-Serra F."/>
            <person name="Jaen-Luchoro D."/>
            <person name="Karlsson R."/>
            <person name="Svensson-Stadler L."/>
            <person name="Chun J."/>
            <person name="Moore E."/>
        </authorList>
    </citation>
    <scope>NUCLEOTIDE SEQUENCE [LARGE SCALE GENOMIC DNA]</scope>
    <source>
        <strain evidence="1 6">CCUG 53116</strain>
    </source>
</reference>
<name>A0A1H0M0M6_PSERE</name>
<dbReference type="AlphaFoldDB" id="A0A1H0M0M6"/>
<dbReference type="EMBL" id="LT629709">
    <property type="protein sequence ID" value="SDO73740.1"/>
    <property type="molecule type" value="Genomic_DNA"/>
</dbReference>
<accession>A0A1H0M0M6</accession>
<dbReference type="Proteomes" id="UP000198549">
    <property type="component" value="Chromosome I"/>
</dbReference>
<dbReference type="OrthoDB" id="6922063at2"/>
<proteinExistence type="predicted"/>
<evidence type="ECO:0000313" key="2">
    <source>
        <dbReference type="EMBL" id="OLU01514.1"/>
    </source>
</evidence>
<dbReference type="Proteomes" id="UP000186756">
    <property type="component" value="Unassembled WGS sequence"/>
</dbReference>
<gene>
    <name evidence="2" type="ORF">BVK86_17335</name>
    <name evidence="1" type="ORF">F7R15_15430</name>
    <name evidence="3" type="ORF">SAMN04490202_1702</name>
</gene>
<evidence type="ECO:0000313" key="1">
    <source>
        <dbReference type="EMBL" id="KAB0484705.1"/>
    </source>
</evidence>
<dbReference type="Proteomes" id="UP000460142">
    <property type="component" value="Unassembled WGS sequence"/>
</dbReference>
<sequence>MNTIEQIVKNESLDDIVTIFSLFKATPHLEMMIGQYKPESIRHGELQESYSRLFESGVLAKGENSLAVKGPNWKAPEFFKEIDTPDTP</sequence>
<reference evidence="4" key="3">
    <citation type="submission" date="2017-01" db="EMBL/GenBank/DDBJ databases">
        <authorList>
            <person name="Poblete-Castro I."/>
        </authorList>
    </citation>
    <scope>NUCLEOTIDE SEQUENCE [LARGE SCALE GENOMIC DNA]</scope>
    <source>
        <strain evidence="4">DSM 18361 / CCUG 53116 / MT1</strain>
    </source>
</reference>
<evidence type="ECO:0000313" key="6">
    <source>
        <dbReference type="Proteomes" id="UP000460142"/>
    </source>
</evidence>
<dbReference type="RefSeq" id="WP_075947581.1">
    <property type="nucleotide sequence ID" value="NZ_LT629709.1"/>
</dbReference>
<protein>
    <recommendedName>
        <fullName evidence="7">Immunity protein</fullName>
    </recommendedName>
</protein>
<evidence type="ECO:0000313" key="4">
    <source>
        <dbReference type="Proteomes" id="UP000186756"/>
    </source>
</evidence>
<keyword evidence="4" id="KW-1185">Reference proteome</keyword>
<dbReference type="EMBL" id="MSTQ01000010">
    <property type="protein sequence ID" value="OLU01514.1"/>
    <property type="molecule type" value="Genomic_DNA"/>
</dbReference>
<evidence type="ECO:0000313" key="3">
    <source>
        <dbReference type="EMBL" id="SDO73740.1"/>
    </source>
</evidence>
<evidence type="ECO:0000313" key="5">
    <source>
        <dbReference type="Proteomes" id="UP000198549"/>
    </source>
</evidence>
<reference evidence="3 5" key="1">
    <citation type="submission" date="2016-10" db="EMBL/GenBank/DDBJ databases">
        <authorList>
            <person name="de Groot N.N."/>
        </authorList>
    </citation>
    <scope>NUCLEOTIDE SEQUENCE [LARGE SCALE GENOMIC DNA]</scope>
    <source>
        <strain evidence="3 5">BS3776</strain>
    </source>
</reference>